<evidence type="ECO:0000313" key="2">
    <source>
        <dbReference type="Proteomes" id="UP000030700"/>
    </source>
</evidence>
<dbReference type="InterPro" id="IPR011335">
    <property type="entry name" value="Restrct_endonuc-II-like"/>
</dbReference>
<dbReference type="Pfam" id="PF08814">
    <property type="entry name" value="XisH"/>
    <property type="match status" value="1"/>
</dbReference>
<dbReference type="SUPFAM" id="SSF52980">
    <property type="entry name" value="Restriction endonuclease-like"/>
    <property type="match status" value="1"/>
</dbReference>
<accession>A0A0S6VUZ8</accession>
<dbReference type="Proteomes" id="UP000030700">
    <property type="component" value="Unassembled WGS sequence"/>
</dbReference>
<sequence length="138" mass="16012">MPAKDKYHDSVRKALIKEGWIITHDPLRLDYGGFDFFIDLGAETVIGATKDGRKIAVEIKSFLGTSSLSDFHLAVGQFVNYRLVLKRKEPERMLYIAISQEIYESFFMTVFGQIAREEHQLRLLVFDIEGEVIRQWLE</sequence>
<dbReference type="GO" id="GO:0003676">
    <property type="term" value="F:nucleic acid binding"/>
    <property type="evidence" value="ECO:0007669"/>
    <property type="project" value="InterPro"/>
</dbReference>
<dbReference type="InterPro" id="IPR014919">
    <property type="entry name" value="XisH"/>
</dbReference>
<keyword evidence="2" id="KW-1185">Reference proteome</keyword>
<organism evidence="1 2">
    <name type="scientific">Candidatus Moduliflexus flocculans</name>
    <dbReference type="NCBI Taxonomy" id="1499966"/>
    <lineage>
        <taxon>Bacteria</taxon>
        <taxon>Candidatus Moduliflexota</taxon>
        <taxon>Candidatus Moduliflexia</taxon>
        <taxon>Candidatus Moduliflexales</taxon>
        <taxon>Candidatus Moduliflexaceae</taxon>
    </lineage>
</organism>
<dbReference type="AlphaFoldDB" id="A0A0S6VUZ8"/>
<proteinExistence type="predicted"/>
<dbReference type="InterPro" id="IPR011856">
    <property type="entry name" value="tRNA_endonuc-like_dom_sf"/>
</dbReference>
<dbReference type="STRING" id="1499966.U14_00291"/>
<dbReference type="Gene3D" id="3.40.1350.10">
    <property type="match status" value="1"/>
</dbReference>
<name>A0A0S6VUZ8_9BACT</name>
<dbReference type="CDD" id="cd22366">
    <property type="entry name" value="XisH-like"/>
    <property type="match status" value="1"/>
</dbReference>
<protein>
    <submittedName>
        <fullName evidence="1">XisH protein</fullName>
    </submittedName>
</protein>
<dbReference type="EMBL" id="DF820455">
    <property type="protein sequence ID" value="GAK49073.1"/>
    <property type="molecule type" value="Genomic_DNA"/>
</dbReference>
<reference evidence="1 2" key="1">
    <citation type="journal article" date="2015" name="PeerJ">
        <title>First genomic representation of candidate bacterial phylum KSB3 points to enhanced environmental sensing as a trigger of wastewater bulking.</title>
        <authorList>
            <person name="Sekiguchi Y."/>
            <person name="Ohashi A."/>
            <person name="Parks D.H."/>
            <person name="Yamauchi T."/>
            <person name="Tyson G.W."/>
            <person name="Hugenholtz P."/>
        </authorList>
    </citation>
    <scope>NUCLEOTIDE SEQUENCE [LARGE SCALE GENOMIC DNA]</scope>
</reference>
<dbReference type="HOGENOM" id="CLU_132053_0_0_0"/>
<gene>
    <name evidence="1" type="ORF">U14_00291</name>
</gene>
<evidence type="ECO:0000313" key="1">
    <source>
        <dbReference type="EMBL" id="GAK49073.1"/>
    </source>
</evidence>